<dbReference type="EMBL" id="RWGY01000004">
    <property type="protein sequence ID" value="TVU45818.1"/>
    <property type="molecule type" value="Genomic_DNA"/>
</dbReference>
<proteinExistence type="predicted"/>
<comment type="caution">
    <text evidence="1">The sequence shown here is derived from an EMBL/GenBank/DDBJ whole genome shotgun (WGS) entry which is preliminary data.</text>
</comment>
<name>A0A5J9WCC7_9POAL</name>
<sequence length="83" mass="9773">MTEVDDQPVMRVNRMSLDLWRKEHKVVLKPAGTGREKLRSMFREQRADSDAENSRLRQGEVKDYVLEEYFVGITWEKSQGSDL</sequence>
<dbReference type="Proteomes" id="UP000324897">
    <property type="component" value="Chromosome 5"/>
</dbReference>
<protein>
    <submittedName>
        <fullName evidence="1">Uncharacterized protein</fullName>
    </submittedName>
</protein>
<dbReference type="Gramene" id="TVU45818">
    <property type="protein sequence ID" value="TVU45818"/>
    <property type="gene ID" value="EJB05_05321"/>
</dbReference>
<feature type="non-terminal residue" evidence="1">
    <location>
        <position position="1"/>
    </location>
</feature>
<gene>
    <name evidence="1" type="ORF">EJB05_05321</name>
</gene>
<keyword evidence="2" id="KW-1185">Reference proteome</keyword>
<evidence type="ECO:0000313" key="2">
    <source>
        <dbReference type="Proteomes" id="UP000324897"/>
    </source>
</evidence>
<accession>A0A5J9WCC7</accession>
<dbReference type="AlphaFoldDB" id="A0A5J9WCC7"/>
<reference evidence="1 2" key="1">
    <citation type="journal article" date="2019" name="Sci. Rep.">
        <title>A high-quality genome of Eragrostis curvula grass provides insights into Poaceae evolution and supports new strategies to enhance forage quality.</title>
        <authorList>
            <person name="Carballo J."/>
            <person name="Santos B.A.C.M."/>
            <person name="Zappacosta D."/>
            <person name="Garbus I."/>
            <person name="Selva J.P."/>
            <person name="Gallo C.A."/>
            <person name="Diaz A."/>
            <person name="Albertini E."/>
            <person name="Caccamo M."/>
            <person name="Echenique V."/>
        </authorList>
    </citation>
    <scope>NUCLEOTIDE SEQUENCE [LARGE SCALE GENOMIC DNA]</scope>
    <source>
        <strain evidence="2">cv. Victoria</strain>
        <tissue evidence="1">Leaf</tissue>
    </source>
</reference>
<evidence type="ECO:0000313" key="1">
    <source>
        <dbReference type="EMBL" id="TVU45818.1"/>
    </source>
</evidence>
<organism evidence="1 2">
    <name type="scientific">Eragrostis curvula</name>
    <name type="common">weeping love grass</name>
    <dbReference type="NCBI Taxonomy" id="38414"/>
    <lineage>
        <taxon>Eukaryota</taxon>
        <taxon>Viridiplantae</taxon>
        <taxon>Streptophyta</taxon>
        <taxon>Embryophyta</taxon>
        <taxon>Tracheophyta</taxon>
        <taxon>Spermatophyta</taxon>
        <taxon>Magnoliopsida</taxon>
        <taxon>Liliopsida</taxon>
        <taxon>Poales</taxon>
        <taxon>Poaceae</taxon>
        <taxon>PACMAD clade</taxon>
        <taxon>Chloridoideae</taxon>
        <taxon>Eragrostideae</taxon>
        <taxon>Eragrostidinae</taxon>
        <taxon>Eragrostis</taxon>
    </lineage>
</organism>